<evidence type="ECO:0000313" key="2">
    <source>
        <dbReference type="Proteomes" id="UP000466683"/>
    </source>
</evidence>
<dbReference type="Proteomes" id="UP000466683">
    <property type="component" value="Chromosome"/>
</dbReference>
<evidence type="ECO:0008006" key="3">
    <source>
        <dbReference type="Google" id="ProtNLM"/>
    </source>
</evidence>
<proteinExistence type="predicted"/>
<dbReference type="SUPFAM" id="SSF52540">
    <property type="entry name" value="P-loop containing nucleoside triphosphate hydrolases"/>
    <property type="match status" value="1"/>
</dbReference>
<name>A0ABM7J505_9MYCO</name>
<dbReference type="Gene3D" id="3.40.50.300">
    <property type="entry name" value="P-loop containing nucleotide triphosphate hydrolases"/>
    <property type="match status" value="1"/>
</dbReference>
<dbReference type="InterPro" id="IPR027417">
    <property type="entry name" value="P-loop_NTPase"/>
</dbReference>
<keyword evidence="2" id="KW-1185">Reference proteome</keyword>
<dbReference type="CDD" id="cd00085">
    <property type="entry name" value="HNHc"/>
    <property type="match status" value="1"/>
</dbReference>
<dbReference type="EMBL" id="AP022579">
    <property type="protein sequence ID" value="BBX94321.1"/>
    <property type="molecule type" value="Genomic_DNA"/>
</dbReference>
<protein>
    <recommendedName>
        <fullName evidence="3">HNH endonuclease</fullName>
    </recommendedName>
</protein>
<organism evidence="1 2">
    <name type="scientific">Mycolicibacterium boenickei</name>
    <dbReference type="NCBI Taxonomy" id="146017"/>
    <lineage>
        <taxon>Bacteria</taxon>
        <taxon>Bacillati</taxon>
        <taxon>Actinomycetota</taxon>
        <taxon>Actinomycetes</taxon>
        <taxon>Mycobacteriales</taxon>
        <taxon>Mycobacteriaceae</taxon>
        <taxon>Mycolicibacterium</taxon>
    </lineage>
</organism>
<gene>
    <name evidence="1" type="ORF">MBOE_59700</name>
</gene>
<sequence>MWIGSSAELSISVPVVKVLWARARNQCAFPGCQQSLVEDSVDADTGESLTNPIGEQAHIRSYKVNGPRYDAHYPKEKLHTYENLILLCPTHHGMVDANNGAAYKAEELVTMREQHERRAERKGALEATVNKYVAQRFSREDQVLFEQVDLNGPSVDSLFVDVPFACRPDAAIAELMQSIALVAPGDVASDESADGLVVTGAAQAILHPEWKSNALLIGGPGQGKSTLLQYICQFYRSRILGNDLYTGKAQQLRDVTVVPRIPVRVDLREYARWASKSTVVSKGRQGIAKGRPINKISWKTIEEYIAREVGRSSGGREFTVEDLGILISSEPVLLAFDGLDEVANLQFREEVSAQIVDTQARLNIDAADLVILVATRPGGATSALWSSDSFPKLSLRRLTFGLRLQYLQRWAAVAKLSDQAVEKLQRTFLENQHVPHIRELASYPMQLAILLHLLHRRQLLPQRRTELYSEYFKTFLDREQSEDKEPLLAEERQVIEDIHAYIGWFIHTQAEEGKGLGTIDRGELKRVLHEHLRGREDGQELAEGLFSAFTTRVLCLVEKNPGSGEFQFDVQSLREYFAAVYIFDEASRDARDDCLIALLQRPYWSNVCRFFVGKYSKGEVRGMRAVLQDISTDRLFGLHPLLRSTATLFLNDRTFEGQKDGPIQEVVDFILDGPGVILAVDGLLDVAGSALEFSDRAGRIQAVRHLKSRLEGFPPAGVQQALTASLRRHATESDNIDGWWWSRYEESSQWLETASSLGILGNLSASDEERLAAVLRHYASASRWGVELLTAGGYSGTTDDVLGVVRDEINDGAVEALRNVAASSSLGRVLAGALLAMNRLNDVDDQTVSGSSRRRVRRRSSAAILDAVVSSVEELSARTSAGTSPTDWQRRLVLVAAVWGDGWVLRQAVAALPDGIDLDQIATITKTKHPALHAALLTEEQARAHRKDASWWRNTFDNVNTELDQRHWIFSLLTTATSNVVIELAEQIDNVVEPLPAKYFDALLSAIYRFRAATLGSELVMQEALRLNRIKLSTKSLWLLRGITTEASVTWIDKRLADSPEGLLPVGVGDLRDLARISSGGKVVKFEQFKGLRTHFPLGGWASDTRVGSLKATLAEKVLEQPQDWPGDLVQRAVENVEERILSAVEPVALIAKRENWFAE</sequence>
<dbReference type="InterPro" id="IPR003615">
    <property type="entry name" value="HNH_nuc"/>
</dbReference>
<evidence type="ECO:0000313" key="1">
    <source>
        <dbReference type="EMBL" id="BBX94321.1"/>
    </source>
</evidence>
<accession>A0ABM7J505</accession>
<reference evidence="1 2" key="1">
    <citation type="journal article" date="2019" name="Emerg. Microbes Infect.">
        <title>Comprehensive subspecies identification of 175 nontuberculous mycobacteria species based on 7547 genomic profiles.</title>
        <authorList>
            <person name="Matsumoto Y."/>
            <person name="Kinjo T."/>
            <person name="Motooka D."/>
            <person name="Nabeya D."/>
            <person name="Jung N."/>
            <person name="Uechi K."/>
            <person name="Horii T."/>
            <person name="Iida T."/>
            <person name="Fujita J."/>
            <person name="Nakamura S."/>
        </authorList>
    </citation>
    <scope>NUCLEOTIDE SEQUENCE [LARGE SCALE GENOMIC DNA]</scope>
    <source>
        <strain evidence="1 2">JCM 15653</strain>
    </source>
</reference>